<dbReference type="InterPro" id="IPR038592">
    <property type="entry name" value="CheD-like_sf"/>
</dbReference>
<dbReference type="PANTHER" id="PTHR35147">
    <property type="entry name" value="CHEMORECEPTOR GLUTAMINE DEAMIDASE CHED-RELATED"/>
    <property type="match status" value="1"/>
</dbReference>
<gene>
    <name evidence="3" type="primary">cheD</name>
    <name evidence="5" type="ORF">dnm_032610</name>
</gene>
<evidence type="ECO:0000313" key="6">
    <source>
        <dbReference type="Proteomes" id="UP000663722"/>
    </source>
</evidence>
<dbReference type="KEGG" id="dmm:dnm_032610"/>
<evidence type="ECO:0000256" key="2">
    <source>
        <dbReference type="ARBA" id="ARBA00022801"/>
    </source>
</evidence>
<organism evidence="5 6">
    <name type="scientific">Desulfonema magnum</name>
    <dbReference type="NCBI Taxonomy" id="45655"/>
    <lineage>
        <taxon>Bacteria</taxon>
        <taxon>Pseudomonadati</taxon>
        <taxon>Thermodesulfobacteriota</taxon>
        <taxon>Desulfobacteria</taxon>
        <taxon>Desulfobacterales</taxon>
        <taxon>Desulfococcaceae</taxon>
        <taxon>Desulfonema</taxon>
    </lineage>
</organism>
<dbReference type="AlphaFoldDB" id="A0A975BKT6"/>
<name>A0A975BKT6_9BACT</name>
<comment type="similarity">
    <text evidence="3">Belongs to the CheD family.</text>
</comment>
<keyword evidence="6" id="KW-1185">Reference proteome</keyword>
<dbReference type="InterPro" id="IPR005659">
    <property type="entry name" value="Chemorcpt_Glu_NH3ase_CheD"/>
</dbReference>
<dbReference type="PROSITE" id="PS51833">
    <property type="entry name" value="HDOD"/>
    <property type="match status" value="1"/>
</dbReference>
<dbReference type="EC" id="3.5.1.44" evidence="3"/>
<dbReference type="Pfam" id="PF03975">
    <property type="entry name" value="CheD"/>
    <property type="match status" value="1"/>
</dbReference>
<feature type="domain" description="HDOD" evidence="4">
    <location>
        <begin position="183"/>
        <end position="363"/>
    </location>
</feature>
<dbReference type="Proteomes" id="UP000663722">
    <property type="component" value="Chromosome"/>
</dbReference>
<dbReference type="InterPro" id="IPR011324">
    <property type="entry name" value="Cytotoxic_necrot_fac-like_cat"/>
</dbReference>
<keyword evidence="1 3" id="KW-0145">Chemotaxis</keyword>
<dbReference type="SUPFAM" id="SSF64438">
    <property type="entry name" value="CNF1/YfiH-like putative cysteine hydrolases"/>
    <property type="match status" value="1"/>
</dbReference>
<dbReference type="Pfam" id="PF08668">
    <property type="entry name" value="HDOD"/>
    <property type="match status" value="1"/>
</dbReference>
<proteinExistence type="inferred from homology"/>
<dbReference type="EMBL" id="CP061800">
    <property type="protein sequence ID" value="QTA87231.1"/>
    <property type="molecule type" value="Genomic_DNA"/>
</dbReference>
<accession>A0A975BKT6</accession>
<protein>
    <recommendedName>
        <fullName evidence="3">Probable chemoreceptor glutamine deamidase CheD</fullName>
        <ecNumber evidence="3">3.5.1.44</ecNumber>
    </recommendedName>
</protein>
<dbReference type="GO" id="GO:0006935">
    <property type="term" value="P:chemotaxis"/>
    <property type="evidence" value="ECO:0007669"/>
    <property type="project" value="UniProtKB-UniRule"/>
</dbReference>
<dbReference type="Gene3D" id="3.30.1330.200">
    <property type="match status" value="1"/>
</dbReference>
<keyword evidence="2 3" id="KW-0378">Hydrolase</keyword>
<dbReference type="HAMAP" id="MF_01440">
    <property type="entry name" value="CheD"/>
    <property type="match status" value="1"/>
</dbReference>
<comment type="function">
    <text evidence="3">Probably deamidates glutamine residues to glutamate on methyl-accepting chemotaxis receptors (MCPs), playing an important role in chemotaxis.</text>
</comment>
<dbReference type="GO" id="GO:0050568">
    <property type="term" value="F:protein-glutamine glutaminase activity"/>
    <property type="evidence" value="ECO:0007669"/>
    <property type="project" value="UniProtKB-UniRule"/>
</dbReference>
<dbReference type="InterPro" id="IPR013976">
    <property type="entry name" value="HDOD"/>
</dbReference>
<dbReference type="Gene3D" id="1.10.3210.10">
    <property type="entry name" value="Hypothetical protein af1432"/>
    <property type="match status" value="1"/>
</dbReference>
<evidence type="ECO:0000259" key="4">
    <source>
        <dbReference type="PROSITE" id="PS51833"/>
    </source>
</evidence>
<comment type="catalytic activity">
    <reaction evidence="3">
        <text>L-glutaminyl-[protein] + H2O = L-glutamyl-[protein] + NH4(+)</text>
        <dbReference type="Rhea" id="RHEA:16441"/>
        <dbReference type="Rhea" id="RHEA-COMP:10207"/>
        <dbReference type="Rhea" id="RHEA-COMP:10208"/>
        <dbReference type="ChEBI" id="CHEBI:15377"/>
        <dbReference type="ChEBI" id="CHEBI:28938"/>
        <dbReference type="ChEBI" id="CHEBI:29973"/>
        <dbReference type="ChEBI" id="CHEBI:30011"/>
        <dbReference type="EC" id="3.5.1.44"/>
    </reaction>
</comment>
<dbReference type="PANTHER" id="PTHR35147:SF1">
    <property type="entry name" value="CHEMORECEPTOR GLUTAMINE DEAMIDASE CHED-RELATED"/>
    <property type="match status" value="1"/>
</dbReference>
<dbReference type="RefSeq" id="WP_207682521.1">
    <property type="nucleotide sequence ID" value="NZ_CP061800.1"/>
</dbReference>
<evidence type="ECO:0000256" key="3">
    <source>
        <dbReference type="HAMAP-Rule" id="MF_01440"/>
    </source>
</evidence>
<dbReference type="CDD" id="cd16352">
    <property type="entry name" value="CheD"/>
    <property type="match status" value="1"/>
</dbReference>
<sequence length="441" mass="48368">MALRSEFVPVGELRVSADKTLELITITGSCVAVVLYDEKHYLGGMLHVVLPGRRNSSRKSDRNAYFADTGVPMLIKEMIRYGARPEHLKAEVIGGGALVTDDSGLNIGRRNAEAVTDLLKKAGIPILRTSVGGQVSRRVTLDIATGQIKVESSGRHPESTQDLRSFENLGGLIKILGKKLEMLKPNPTWARNLMKAVHEPETNWKNVRGMISRCLILSMHVFRLANSSYYGSPGKISSCEQALAVLGSRQFRRICMLASLIRQSEPFTDNFHISEAMVSRHCLAAAVTARYLASGMPHQFREDAFSTGMLHGIGAFSFMLLNASCPNKFTESDIKWDKLGGLILSEWNLPEHIVTAVSSYKAPAPGTRGRPCLAAFTHLGCGISRLLGITASPRTGEFNFSSEAIKEIISDNDIASVLPGVLKELRLRGLLEYFNLDVKKT</sequence>
<evidence type="ECO:0000256" key="1">
    <source>
        <dbReference type="ARBA" id="ARBA00022500"/>
    </source>
</evidence>
<dbReference type="SUPFAM" id="SSF109604">
    <property type="entry name" value="HD-domain/PDEase-like"/>
    <property type="match status" value="1"/>
</dbReference>
<evidence type="ECO:0000313" key="5">
    <source>
        <dbReference type="EMBL" id="QTA87231.1"/>
    </source>
</evidence>
<reference evidence="5" key="1">
    <citation type="journal article" date="2021" name="Microb. Physiol.">
        <title>Proteogenomic Insights into the Physiology of Marine, Sulfate-Reducing, Filamentous Desulfonema limicola and Desulfonema magnum.</title>
        <authorList>
            <person name="Schnaars V."/>
            <person name="Wohlbrand L."/>
            <person name="Scheve S."/>
            <person name="Hinrichs C."/>
            <person name="Reinhardt R."/>
            <person name="Rabus R."/>
        </authorList>
    </citation>
    <scope>NUCLEOTIDE SEQUENCE</scope>
    <source>
        <strain evidence="5">4be13</strain>
    </source>
</reference>